<evidence type="ECO:0000313" key="4">
    <source>
        <dbReference type="EMBL" id="MDQ0467246.1"/>
    </source>
</evidence>
<evidence type="ECO:0000313" key="5">
    <source>
        <dbReference type="Proteomes" id="UP001242480"/>
    </source>
</evidence>
<dbReference type="PANTHER" id="PTHR43790">
    <property type="entry name" value="CARBOHYDRATE TRANSPORT ATP-BINDING PROTEIN MG119-RELATED"/>
    <property type="match status" value="1"/>
</dbReference>
<evidence type="ECO:0000256" key="2">
    <source>
        <dbReference type="ARBA" id="ARBA00022840"/>
    </source>
</evidence>
<keyword evidence="4" id="KW-0762">Sugar transport</keyword>
<comment type="caution">
    <text evidence="4">The sequence shown here is derived from an EMBL/GenBank/DDBJ whole genome shotgun (WGS) entry which is preliminary data.</text>
</comment>
<dbReference type="CDD" id="cd03216">
    <property type="entry name" value="ABC_Carb_Monos_I"/>
    <property type="match status" value="1"/>
</dbReference>
<dbReference type="GO" id="GO:0016746">
    <property type="term" value="F:acyltransferase activity"/>
    <property type="evidence" value="ECO:0007669"/>
    <property type="project" value="UniProtKB-KW"/>
</dbReference>
<evidence type="ECO:0000259" key="3">
    <source>
        <dbReference type="PROSITE" id="PS50893"/>
    </source>
</evidence>
<dbReference type="InterPro" id="IPR050107">
    <property type="entry name" value="ABC_carbohydrate_import_ATPase"/>
</dbReference>
<keyword evidence="1" id="KW-0547">Nucleotide-binding</keyword>
<dbReference type="RefSeq" id="WP_307266619.1">
    <property type="nucleotide sequence ID" value="NZ_JAUSVX010000001.1"/>
</dbReference>
<evidence type="ECO:0000256" key="1">
    <source>
        <dbReference type="ARBA" id="ARBA00022741"/>
    </source>
</evidence>
<dbReference type="Proteomes" id="UP001242480">
    <property type="component" value="Unassembled WGS sequence"/>
</dbReference>
<dbReference type="Pfam" id="PF00005">
    <property type="entry name" value="ABC_tran"/>
    <property type="match status" value="1"/>
</dbReference>
<organism evidence="4 5">
    <name type="scientific">Labrys wisconsinensis</name>
    <dbReference type="NCBI Taxonomy" id="425677"/>
    <lineage>
        <taxon>Bacteria</taxon>
        <taxon>Pseudomonadati</taxon>
        <taxon>Pseudomonadota</taxon>
        <taxon>Alphaproteobacteria</taxon>
        <taxon>Hyphomicrobiales</taxon>
        <taxon>Xanthobacteraceae</taxon>
        <taxon>Labrys</taxon>
    </lineage>
</organism>
<proteinExistence type="predicted"/>
<dbReference type="SUPFAM" id="SSF52540">
    <property type="entry name" value="P-loop containing nucleoside triphosphate hydrolases"/>
    <property type="match status" value="1"/>
</dbReference>
<dbReference type="InterPro" id="IPR027417">
    <property type="entry name" value="P-loop_NTPase"/>
</dbReference>
<keyword evidence="2" id="KW-0067">ATP-binding</keyword>
<keyword evidence="5" id="KW-1185">Reference proteome</keyword>
<protein>
    <submittedName>
        <fullName evidence="4">ABC-type sugar transport system ATPase subunit</fullName>
    </submittedName>
</protein>
<keyword evidence="4" id="KW-0808">Transferase</keyword>
<dbReference type="EMBL" id="JAUSVX010000001">
    <property type="protein sequence ID" value="MDQ0467246.1"/>
    <property type="molecule type" value="Genomic_DNA"/>
</dbReference>
<dbReference type="InterPro" id="IPR003439">
    <property type="entry name" value="ABC_transporter-like_ATP-bd"/>
</dbReference>
<dbReference type="SMART" id="SM00382">
    <property type="entry name" value="AAA"/>
    <property type="match status" value="1"/>
</dbReference>
<feature type="domain" description="ABC transporter" evidence="3">
    <location>
        <begin position="10"/>
        <end position="253"/>
    </location>
</feature>
<gene>
    <name evidence="4" type="ORF">QO011_000241</name>
</gene>
<dbReference type="InterPro" id="IPR003593">
    <property type="entry name" value="AAA+_ATPase"/>
</dbReference>
<keyword evidence="4" id="KW-0012">Acyltransferase</keyword>
<reference evidence="4 5" key="1">
    <citation type="submission" date="2023-07" db="EMBL/GenBank/DDBJ databases">
        <title>Genomic Encyclopedia of Type Strains, Phase IV (KMG-IV): sequencing the most valuable type-strain genomes for metagenomic binning, comparative biology and taxonomic classification.</title>
        <authorList>
            <person name="Goeker M."/>
        </authorList>
    </citation>
    <scope>NUCLEOTIDE SEQUENCE [LARGE SCALE GENOMIC DNA]</scope>
    <source>
        <strain evidence="4 5">DSM 19619</strain>
    </source>
</reference>
<sequence>MAADAITPLVRLRHVTKSFGAIQALQDLTLDLRRGDVVGLVGDNGAGKSTLVKILSGAHEPTSGEILLDGVPHTLAPPAEAQRLGIETVYQDLALIGSFTAAENFFLGREMAWGRGPALFRFMRRAAMADAAMRGLETLHIAIPQARTLPVDRMSGGQRQIAAIARAAFWGSKLLLLDEPTAALGVRESREVLDLIGRLSQRGLTIVMVTHNLEHLWSVCNRVVVLRRGAKVADLVSRNTVMDEVVAYITGARGERVAAVPDLGAAS</sequence>
<name>A0ABU0IZ10_9HYPH</name>
<keyword evidence="4" id="KW-0813">Transport</keyword>
<dbReference type="PROSITE" id="PS50893">
    <property type="entry name" value="ABC_TRANSPORTER_2"/>
    <property type="match status" value="1"/>
</dbReference>
<accession>A0ABU0IZ10</accession>
<dbReference type="PANTHER" id="PTHR43790:SF8">
    <property type="entry name" value="SUGAR ABC TRANSPORTER ATP-BINDING PROTEIN"/>
    <property type="match status" value="1"/>
</dbReference>
<dbReference type="Gene3D" id="3.40.50.300">
    <property type="entry name" value="P-loop containing nucleotide triphosphate hydrolases"/>
    <property type="match status" value="1"/>
</dbReference>